<dbReference type="EMBL" id="MU157832">
    <property type="protein sequence ID" value="KAF9532336.1"/>
    <property type="molecule type" value="Genomic_DNA"/>
</dbReference>
<feature type="compositionally biased region" description="Basic and acidic residues" evidence="1">
    <location>
        <begin position="351"/>
        <end position="370"/>
    </location>
</feature>
<gene>
    <name evidence="2" type="ORF">CPB83DRAFT_847672</name>
</gene>
<feature type="compositionally biased region" description="Basic and acidic residues" evidence="1">
    <location>
        <begin position="16"/>
        <end position="27"/>
    </location>
</feature>
<protein>
    <submittedName>
        <fullName evidence="2">Uncharacterized protein</fullName>
    </submittedName>
</protein>
<evidence type="ECO:0000313" key="3">
    <source>
        <dbReference type="Proteomes" id="UP000807306"/>
    </source>
</evidence>
<evidence type="ECO:0000256" key="1">
    <source>
        <dbReference type="SAM" id="MobiDB-lite"/>
    </source>
</evidence>
<feature type="compositionally biased region" description="Basic and acidic residues" evidence="1">
    <location>
        <begin position="176"/>
        <end position="186"/>
    </location>
</feature>
<dbReference type="AlphaFoldDB" id="A0A9P6JTG4"/>
<name>A0A9P6JTG4_9AGAR</name>
<accession>A0A9P6JTG4</accession>
<feature type="compositionally biased region" description="Low complexity" evidence="1">
    <location>
        <begin position="124"/>
        <end position="135"/>
    </location>
</feature>
<feature type="compositionally biased region" description="Basic and acidic residues" evidence="1">
    <location>
        <begin position="223"/>
        <end position="234"/>
    </location>
</feature>
<reference evidence="2" key="1">
    <citation type="submission" date="2020-11" db="EMBL/GenBank/DDBJ databases">
        <authorList>
            <consortium name="DOE Joint Genome Institute"/>
            <person name="Ahrendt S."/>
            <person name="Riley R."/>
            <person name="Andreopoulos W."/>
            <person name="Labutti K."/>
            <person name="Pangilinan J."/>
            <person name="Ruiz-Duenas F.J."/>
            <person name="Barrasa J.M."/>
            <person name="Sanchez-Garcia M."/>
            <person name="Camarero S."/>
            <person name="Miyauchi S."/>
            <person name="Serrano A."/>
            <person name="Linde D."/>
            <person name="Babiker R."/>
            <person name="Drula E."/>
            <person name="Ayuso-Fernandez I."/>
            <person name="Pacheco R."/>
            <person name="Padilla G."/>
            <person name="Ferreira P."/>
            <person name="Barriuso J."/>
            <person name="Kellner H."/>
            <person name="Castanera R."/>
            <person name="Alfaro M."/>
            <person name="Ramirez L."/>
            <person name="Pisabarro A.G."/>
            <person name="Kuo A."/>
            <person name="Tritt A."/>
            <person name="Lipzen A."/>
            <person name="He G."/>
            <person name="Yan M."/>
            <person name="Ng V."/>
            <person name="Cullen D."/>
            <person name="Martin F."/>
            <person name="Rosso M.-N."/>
            <person name="Henrissat B."/>
            <person name="Hibbett D."/>
            <person name="Martinez A.T."/>
            <person name="Grigoriev I.V."/>
        </authorList>
    </citation>
    <scope>NUCLEOTIDE SEQUENCE</scope>
    <source>
        <strain evidence="2">CBS 506.95</strain>
    </source>
</reference>
<dbReference type="OrthoDB" id="3269397at2759"/>
<feature type="region of interest" description="Disordered" evidence="1">
    <location>
        <begin position="1"/>
        <end position="429"/>
    </location>
</feature>
<feature type="compositionally biased region" description="Pro residues" evidence="1">
    <location>
        <begin position="104"/>
        <end position="114"/>
    </location>
</feature>
<proteinExistence type="predicted"/>
<dbReference type="Proteomes" id="UP000807306">
    <property type="component" value="Unassembled WGS sequence"/>
</dbReference>
<comment type="caution">
    <text evidence="2">The sequence shown here is derived from an EMBL/GenBank/DDBJ whole genome shotgun (WGS) entry which is preliminary data.</text>
</comment>
<feature type="compositionally biased region" description="Low complexity" evidence="1">
    <location>
        <begin position="382"/>
        <end position="395"/>
    </location>
</feature>
<feature type="compositionally biased region" description="Basic residues" evidence="1">
    <location>
        <begin position="136"/>
        <end position="175"/>
    </location>
</feature>
<feature type="compositionally biased region" description="Basic and acidic residues" evidence="1">
    <location>
        <begin position="317"/>
        <end position="341"/>
    </location>
</feature>
<feature type="compositionally biased region" description="Basic and acidic residues" evidence="1">
    <location>
        <begin position="35"/>
        <end position="54"/>
    </location>
</feature>
<organism evidence="2 3">
    <name type="scientific">Crepidotus variabilis</name>
    <dbReference type="NCBI Taxonomy" id="179855"/>
    <lineage>
        <taxon>Eukaryota</taxon>
        <taxon>Fungi</taxon>
        <taxon>Dikarya</taxon>
        <taxon>Basidiomycota</taxon>
        <taxon>Agaricomycotina</taxon>
        <taxon>Agaricomycetes</taxon>
        <taxon>Agaricomycetidae</taxon>
        <taxon>Agaricales</taxon>
        <taxon>Agaricineae</taxon>
        <taxon>Crepidotaceae</taxon>
        <taxon>Crepidotus</taxon>
    </lineage>
</organism>
<keyword evidence="3" id="KW-1185">Reference proteome</keyword>
<feature type="compositionally biased region" description="Polar residues" evidence="1">
    <location>
        <begin position="405"/>
        <end position="415"/>
    </location>
</feature>
<evidence type="ECO:0000313" key="2">
    <source>
        <dbReference type="EMBL" id="KAF9532336.1"/>
    </source>
</evidence>
<sequence>MANLPARPTSQPPPPEVRERARDRDRTAQPMASRPTREERPPTERADSRERDTRPYAARPPPRLDTYIPPSGRARDPDRREYDDRDRDRLRDRDNYRRERSPYRAPPRRSPPPYRGRRGGFRGGPPRRYPSPGRGPYRRSSRSRSPRRRSRSPPPFRRYRSSSRSRSPGRRRSPGRGRDRDRDVRLGGHAISVNSRNRSPYKRPNSRSRSRTSARRPLSPRLRSPDERSVKRDSPQPSSEPAKKESSPVPLEQPAIKAEVEDVPMLPDTKEEDPPAKRSPSPSVTLSATQEDASARSPAVQEEAAVSPIPPNVMPLEEVKSEVTEPMKAEESIQMKMEVDTPRQLQPIPPRPREPPREPRAHAMADDHSRRLPTGPRESRARSPPRGPRGAPHPSRGGGPPPHSQITSSQPSHPTSRIPGGPRGHRRKPQFGIINGVACITVNDKQVPLSGHKPESAYIHEVNTTRPMINKLSSEIFDLMQGLPRKTHESDMAAYELSVAESRRKIAETHLEKAKLGILGIDYVHEPVEESKS</sequence>
<feature type="compositionally biased region" description="Polar residues" evidence="1">
    <location>
        <begin position="280"/>
        <end position="292"/>
    </location>
</feature>
<feature type="compositionally biased region" description="Basic residues" evidence="1">
    <location>
        <begin position="199"/>
        <end position="214"/>
    </location>
</feature>
<feature type="compositionally biased region" description="Basic and acidic residues" evidence="1">
    <location>
        <begin position="73"/>
        <end position="102"/>
    </location>
</feature>